<dbReference type="Gene3D" id="3.40.50.2300">
    <property type="match status" value="1"/>
</dbReference>
<evidence type="ECO:0000313" key="6">
    <source>
        <dbReference type="Proteomes" id="UP000634668"/>
    </source>
</evidence>
<comment type="caution">
    <text evidence="2">Lacks conserved residue(s) required for the propagation of feature annotation.</text>
</comment>
<evidence type="ECO:0000259" key="3">
    <source>
        <dbReference type="PROSITE" id="PS50110"/>
    </source>
</evidence>
<keyword evidence="6" id="KW-1185">Reference proteome</keyword>
<feature type="domain" description="HPt" evidence="4">
    <location>
        <begin position="143"/>
        <end position="229"/>
    </location>
</feature>
<sequence length="239" mass="27566">MYNKKILLVERQDDERGILKKILTNSSFEVLDFSDSMGAIQWVMENGNPKLLILEEFAVPLNGWQTMDYMRSELKKDHPTLIVLDADTKTSNKKLQGYLRKPYSDKTLVEIQSFLDNLKTPDEIEELSKAYSLDYLIDLSDGNKEFISESLELFKDSVSERITALQAAIDQQQFGEVRKIAHSIKPSFHMLLNHKGKELCQALEHCKIDNELSVLVQELKLEYELIQNQITLDSPIEKI</sequence>
<dbReference type="InterPro" id="IPR036641">
    <property type="entry name" value="HPT_dom_sf"/>
</dbReference>
<dbReference type="EMBL" id="BMWP01000001">
    <property type="protein sequence ID" value="GGW22375.1"/>
    <property type="molecule type" value="Genomic_DNA"/>
</dbReference>
<proteinExistence type="predicted"/>
<evidence type="ECO:0000313" key="5">
    <source>
        <dbReference type="EMBL" id="GGW22375.1"/>
    </source>
</evidence>
<organism evidence="5 6">
    <name type="scientific">Arenibacter certesii</name>
    <dbReference type="NCBI Taxonomy" id="228955"/>
    <lineage>
        <taxon>Bacteria</taxon>
        <taxon>Pseudomonadati</taxon>
        <taxon>Bacteroidota</taxon>
        <taxon>Flavobacteriia</taxon>
        <taxon>Flavobacteriales</taxon>
        <taxon>Flavobacteriaceae</taxon>
        <taxon>Arenibacter</taxon>
    </lineage>
</organism>
<dbReference type="AlphaFoldDB" id="A0A918IMB5"/>
<dbReference type="Pfam" id="PF01627">
    <property type="entry name" value="Hpt"/>
    <property type="match status" value="1"/>
</dbReference>
<reference evidence="5" key="1">
    <citation type="journal article" date="2014" name="Int. J. Syst. Evol. Microbiol.">
        <title>Complete genome sequence of Corynebacterium casei LMG S-19264T (=DSM 44701T), isolated from a smear-ripened cheese.</title>
        <authorList>
            <consortium name="US DOE Joint Genome Institute (JGI-PGF)"/>
            <person name="Walter F."/>
            <person name="Albersmeier A."/>
            <person name="Kalinowski J."/>
            <person name="Ruckert C."/>
        </authorList>
    </citation>
    <scope>NUCLEOTIDE SEQUENCE</scope>
    <source>
        <strain evidence="5">KCTC 12113</strain>
    </source>
</reference>
<name>A0A918IMB5_9FLAO</name>
<dbReference type="PROSITE" id="PS50110">
    <property type="entry name" value="RESPONSE_REGULATORY"/>
    <property type="match status" value="1"/>
</dbReference>
<dbReference type="GO" id="GO:0000160">
    <property type="term" value="P:phosphorelay signal transduction system"/>
    <property type="evidence" value="ECO:0007669"/>
    <property type="project" value="InterPro"/>
</dbReference>
<dbReference type="InterPro" id="IPR011006">
    <property type="entry name" value="CheY-like_superfamily"/>
</dbReference>
<accession>A0A918IMB5</accession>
<gene>
    <name evidence="5" type="ORF">GCM10007383_02480</name>
</gene>
<keyword evidence="1" id="KW-0597">Phosphoprotein</keyword>
<dbReference type="SUPFAM" id="SSF52172">
    <property type="entry name" value="CheY-like"/>
    <property type="match status" value="1"/>
</dbReference>
<evidence type="ECO:0008006" key="7">
    <source>
        <dbReference type="Google" id="ProtNLM"/>
    </source>
</evidence>
<dbReference type="PROSITE" id="PS50894">
    <property type="entry name" value="HPT"/>
    <property type="match status" value="1"/>
</dbReference>
<dbReference type="InterPro" id="IPR008207">
    <property type="entry name" value="Sig_transdc_His_kin_Hpt_dom"/>
</dbReference>
<dbReference type="GO" id="GO:0004672">
    <property type="term" value="F:protein kinase activity"/>
    <property type="evidence" value="ECO:0007669"/>
    <property type="project" value="UniProtKB-ARBA"/>
</dbReference>
<evidence type="ECO:0000256" key="1">
    <source>
        <dbReference type="PROSITE-ProRule" id="PRU00110"/>
    </source>
</evidence>
<dbReference type="Proteomes" id="UP000634668">
    <property type="component" value="Unassembled WGS sequence"/>
</dbReference>
<protein>
    <recommendedName>
        <fullName evidence="7">Hpt domain-containing protein</fullName>
    </recommendedName>
</protein>
<evidence type="ECO:0000259" key="4">
    <source>
        <dbReference type="PROSITE" id="PS50894"/>
    </source>
</evidence>
<dbReference type="SUPFAM" id="SSF47226">
    <property type="entry name" value="Histidine-containing phosphotransfer domain, HPT domain"/>
    <property type="match status" value="1"/>
</dbReference>
<dbReference type="Gene3D" id="1.20.120.160">
    <property type="entry name" value="HPT domain"/>
    <property type="match status" value="1"/>
</dbReference>
<feature type="domain" description="Response regulatory" evidence="3">
    <location>
        <begin position="5"/>
        <end position="116"/>
    </location>
</feature>
<comment type="caution">
    <text evidence="5">The sequence shown here is derived from an EMBL/GenBank/DDBJ whole genome shotgun (WGS) entry which is preliminary data.</text>
</comment>
<dbReference type="RefSeq" id="WP_051315809.1">
    <property type="nucleotide sequence ID" value="NZ_BMWP01000001.1"/>
</dbReference>
<evidence type="ECO:0000256" key="2">
    <source>
        <dbReference type="PROSITE-ProRule" id="PRU00169"/>
    </source>
</evidence>
<feature type="modified residue" description="Phosphohistidine" evidence="1">
    <location>
        <position position="182"/>
    </location>
</feature>
<dbReference type="InterPro" id="IPR001789">
    <property type="entry name" value="Sig_transdc_resp-reg_receiver"/>
</dbReference>
<reference evidence="5" key="2">
    <citation type="submission" date="2020-09" db="EMBL/GenBank/DDBJ databases">
        <authorList>
            <person name="Sun Q."/>
            <person name="Kim S."/>
        </authorList>
    </citation>
    <scope>NUCLEOTIDE SEQUENCE</scope>
    <source>
        <strain evidence="5">KCTC 12113</strain>
    </source>
</reference>